<dbReference type="WBParaSite" id="PgE352_g001_t04">
    <property type="protein sequence ID" value="PgE352_g001_t04"/>
    <property type="gene ID" value="PgE352_g001"/>
</dbReference>
<feature type="transmembrane region" description="Helical" evidence="1">
    <location>
        <begin position="27"/>
        <end position="43"/>
    </location>
</feature>
<name>A0A915A3C5_PARUN</name>
<protein>
    <submittedName>
        <fullName evidence="3 4">Uncharacterized protein</fullName>
    </submittedName>
</protein>
<sequence length="47" mass="5413">MFAEHSQIINQESFGDPRFQRIAVMKVYFHVVVTTLVLHIQLAKVGN</sequence>
<evidence type="ECO:0000313" key="3">
    <source>
        <dbReference type="WBParaSite" id="PgE352_g001_t01"/>
    </source>
</evidence>
<keyword evidence="1" id="KW-0812">Transmembrane</keyword>
<dbReference type="WBParaSite" id="PgE352_g001_t01">
    <property type="protein sequence ID" value="PgE352_g001_t01"/>
    <property type="gene ID" value="PgE352_g001"/>
</dbReference>
<keyword evidence="2" id="KW-1185">Reference proteome</keyword>
<organism evidence="2 3">
    <name type="scientific">Parascaris univalens</name>
    <name type="common">Nematode worm</name>
    <dbReference type="NCBI Taxonomy" id="6257"/>
    <lineage>
        <taxon>Eukaryota</taxon>
        <taxon>Metazoa</taxon>
        <taxon>Ecdysozoa</taxon>
        <taxon>Nematoda</taxon>
        <taxon>Chromadorea</taxon>
        <taxon>Rhabditida</taxon>
        <taxon>Spirurina</taxon>
        <taxon>Ascaridomorpha</taxon>
        <taxon>Ascaridoidea</taxon>
        <taxon>Ascarididae</taxon>
        <taxon>Parascaris</taxon>
    </lineage>
</organism>
<evidence type="ECO:0000256" key="1">
    <source>
        <dbReference type="SAM" id="Phobius"/>
    </source>
</evidence>
<dbReference type="WBParaSite" id="PgE352_g001_t03">
    <property type="protein sequence ID" value="PgE352_g001_t03"/>
    <property type="gene ID" value="PgE352_g001"/>
</dbReference>
<keyword evidence="1" id="KW-1133">Transmembrane helix</keyword>
<evidence type="ECO:0000313" key="4">
    <source>
        <dbReference type="WBParaSite" id="PgE352_g001_t02"/>
    </source>
</evidence>
<keyword evidence="1" id="KW-0472">Membrane</keyword>
<accession>A0A915A3C5</accession>
<reference evidence="3 4" key="1">
    <citation type="submission" date="2022-11" db="UniProtKB">
        <authorList>
            <consortium name="WormBaseParasite"/>
        </authorList>
    </citation>
    <scope>IDENTIFICATION</scope>
</reference>
<dbReference type="AlphaFoldDB" id="A0A915A3C5"/>
<dbReference type="Proteomes" id="UP000887569">
    <property type="component" value="Unplaced"/>
</dbReference>
<proteinExistence type="predicted"/>
<dbReference type="WBParaSite" id="PgE352_g001_t05">
    <property type="protein sequence ID" value="PgE352_g001_t05"/>
    <property type="gene ID" value="PgE352_g001"/>
</dbReference>
<dbReference type="WBParaSite" id="PgE352_g001_t02">
    <property type="protein sequence ID" value="PgE352_g001_t02"/>
    <property type="gene ID" value="PgE352_g001"/>
</dbReference>
<evidence type="ECO:0000313" key="2">
    <source>
        <dbReference type="Proteomes" id="UP000887569"/>
    </source>
</evidence>